<evidence type="ECO:0000256" key="7">
    <source>
        <dbReference type="RuleBase" id="RU363032"/>
    </source>
</evidence>
<keyword evidence="4 7" id="KW-0812">Transmembrane</keyword>
<dbReference type="SUPFAM" id="SSF161098">
    <property type="entry name" value="MetI-like"/>
    <property type="match status" value="1"/>
</dbReference>
<evidence type="ECO:0000259" key="8">
    <source>
        <dbReference type="PROSITE" id="PS50928"/>
    </source>
</evidence>
<dbReference type="AlphaFoldDB" id="A0A430A2F6"/>
<dbReference type="InterPro" id="IPR051393">
    <property type="entry name" value="ABC_transporter_permease"/>
</dbReference>
<feature type="transmembrane region" description="Helical" evidence="7">
    <location>
        <begin position="166"/>
        <end position="188"/>
    </location>
</feature>
<dbReference type="GO" id="GO:0005886">
    <property type="term" value="C:plasma membrane"/>
    <property type="evidence" value="ECO:0007669"/>
    <property type="project" value="UniProtKB-SubCell"/>
</dbReference>
<evidence type="ECO:0000313" key="9">
    <source>
        <dbReference type="EMBL" id="RSU00628.1"/>
    </source>
</evidence>
<feature type="transmembrane region" description="Helical" evidence="7">
    <location>
        <begin position="25"/>
        <end position="51"/>
    </location>
</feature>
<dbReference type="RefSeq" id="WP_002350289.1">
    <property type="nucleotide sequence ID" value="NZ_NGJS01000001.1"/>
</dbReference>
<evidence type="ECO:0000256" key="1">
    <source>
        <dbReference type="ARBA" id="ARBA00004651"/>
    </source>
</evidence>
<evidence type="ECO:0000256" key="6">
    <source>
        <dbReference type="ARBA" id="ARBA00023136"/>
    </source>
</evidence>
<gene>
    <name evidence="9" type="ORF">CBF37_01045</name>
</gene>
<dbReference type="CDD" id="cd06261">
    <property type="entry name" value="TM_PBP2"/>
    <property type="match status" value="1"/>
</dbReference>
<comment type="caution">
    <text evidence="9">The sequence shown here is derived from an EMBL/GenBank/DDBJ whole genome shotgun (WGS) entry which is preliminary data.</text>
</comment>
<comment type="subcellular location">
    <subcellularLocation>
        <location evidence="1 7">Cell membrane</location>
        <topology evidence="1 7">Multi-pass membrane protein</topology>
    </subcellularLocation>
</comment>
<feature type="domain" description="ABC transmembrane type-1" evidence="8">
    <location>
        <begin position="81"/>
        <end position="291"/>
    </location>
</feature>
<dbReference type="EMBL" id="NGJS01000001">
    <property type="protein sequence ID" value="RSU00628.1"/>
    <property type="molecule type" value="Genomic_DNA"/>
</dbReference>
<feature type="transmembrane region" description="Helical" evidence="7">
    <location>
        <begin position="81"/>
        <end position="107"/>
    </location>
</feature>
<evidence type="ECO:0000256" key="2">
    <source>
        <dbReference type="ARBA" id="ARBA00022448"/>
    </source>
</evidence>
<dbReference type="InterPro" id="IPR000515">
    <property type="entry name" value="MetI-like"/>
</dbReference>
<reference evidence="9 10" key="1">
    <citation type="submission" date="2017-05" db="EMBL/GenBank/DDBJ databases">
        <title>Vagococcus spp. assemblies.</title>
        <authorList>
            <person name="Gulvik C.A."/>
        </authorList>
    </citation>
    <scope>NUCLEOTIDE SEQUENCE [LARGE SCALE GENOMIC DNA]</scope>
    <source>
        <strain evidence="9 10">SS1995</strain>
    </source>
</reference>
<keyword evidence="10" id="KW-1185">Reference proteome</keyword>
<dbReference type="Gene3D" id="1.10.3720.10">
    <property type="entry name" value="MetI-like"/>
    <property type="match status" value="1"/>
</dbReference>
<sequence length="302" mass="33590">MESSKRIVSTKTVGKKRINDQKWSYPFLLPAVLAVCAIVVIPFVIGIYYSFTKWDGISVSTFVGLENFKRILSDKEFMHSLWFTIKFSVVTVALINLVGLGLALIVTKGFRGSTILRTVFFMPNLIGGLILGFIWQFVFVKAFSAIGTAVGIEALNGWLSTPTTGFWGMVLMVVWQYAGYIMVIYVAFLQGVDESLLEAASLDGASEWQQMLQIKLPMIRPAFTISLFMSLSFCFKIYDQNLALTSGGPFKSTTMVAMDIVNTAFSQREMGLAQAKGMVFFLILTIISVTQVFLSSRKEVEV</sequence>
<keyword evidence="2 7" id="KW-0813">Transport</keyword>
<keyword evidence="5 7" id="KW-1133">Transmembrane helix</keyword>
<evidence type="ECO:0000256" key="5">
    <source>
        <dbReference type="ARBA" id="ARBA00022989"/>
    </source>
</evidence>
<feature type="transmembrane region" description="Helical" evidence="7">
    <location>
        <begin position="277"/>
        <end position="294"/>
    </location>
</feature>
<evidence type="ECO:0000256" key="4">
    <source>
        <dbReference type="ARBA" id="ARBA00022692"/>
    </source>
</evidence>
<dbReference type="InterPro" id="IPR035906">
    <property type="entry name" value="MetI-like_sf"/>
</dbReference>
<feature type="transmembrane region" description="Helical" evidence="7">
    <location>
        <begin position="119"/>
        <end position="146"/>
    </location>
</feature>
<evidence type="ECO:0000313" key="10">
    <source>
        <dbReference type="Proteomes" id="UP000287857"/>
    </source>
</evidence>
<dbReference type="GO" id="GO:0055085">
    <property type="term" value="P:transmembrane transport"/>
    <property type="evidence" value="ECO:0007669"/>
    <property type="project" value="InterPro"/>
</dbReference>
<protein>
    <submittedName>
        <fullName evidence="9">Sugar ABC transporter permease</fullName>
    </submittedName>
</protein>
<name>A0A430A2F6_9ENTE</name>
<dbReference type="Proteomes" id="UP000287857">
    <property type="component" value="Unassembled WGS sequence"/>
</dbReference>
<evidence type="ECO:0000256" key="3">
    <source>
        <dbReference type="ARBA" id="ARBA00022475"/>
    </source>
</evidence>
<keyword evidence="6 7" id="KW-0472">Membrane</keyword>
<dbReference type="PROSITE" id="PS50928">
    <property type="entry name" value="ABC_TM1"/>
    <property type="match status" value="1"/>
</dbReference>
<proteinExistence type="inferred from homology"/>
<dbReference type="PANTHER" id="PTHR30193:SF41">
    <property type="entry name" value="DIACETYLCHITOBIOSE UPTAKE SYSTEM PERMEASE PROTEIN NGCF"/>
    <property type="match status" value="1"/>
</dbReference>
<accession>A0A430A2F6</accession>
<dbReference type="Pfam" id="PF00528">
    <property type="entry name" value="BPD_transp_1"/>
    <property type="match status" value="1"/>
</dbReference>
<dbReference type="OrthoDB" id="9798257at2"/>
<keyword evidence="3" id="KW-1003">Cell membrane</keyword>
<organism evidence="9 10">
    <name type="scientific">Vagococcus vulneris</name>
    <dbReference type="NCBI Taxonomy" id="1977869"/>
    <lineage>
        <taxon>Bacteria</taxon>
        <taxon>Bacillati</taxon>
        <taxon>Bacillota</taxon>
        <taxon>Bacilli</taxon>
        <taxon>Lactobacillales</taxon>
        <taxon>Enterococcaceae</taxon>
        <taxon>Vagococcus</taxon>
    </lineage>
</organism>
<dbReference type="PANTHER" id="PTHR30193">
    <property type="entry name" value="ABC TRANSPORTER PERMEASE PROTEIN"/>
    <property type="match status" value="1"/>
</dbReference>
<comment type="similarity">
    <text evidence="7">Belongs to the binding-protein-dependent transport system permease family.</text>
</comment>